<name>A0A4Y7PJM4_9AGAM</name>
<sequence length="245" mass="27817">MSMEERNPGPDLCHSELNVEGEDRNHPYFCTNVVLMVEGRLFQLPRILFEGQSSLFKVMFLLPPPSSNLGNEEGGSVSNPIRLDGIKRAEFESFLRVLFPLDPLILRSHADMTKYDWLSALKLATMWEFDSVRQVAINYLNQLPLGDIERVVILNDFDINEWKVAAYTELVTRSESLSAEDADALGLQLTAKFSAARESFLRAGNTQEPERAARAALRQNFGDEVPPYEPGPPKPHFRRSRRMYG</sequence>
<dbReference type="InterPro" id="IPR011333">
    <property type="entry name" value="SKP1/BTB/POZ_sf"/>
</dbReference>
<gene>
    <name evidence="3" type="ORF">BD410DRAFT_757102</name>
</gene>
<dbReference type="SUPFAM" id="SSF54695">
    <property type="entry name" value="POZ domain"/>
    <property type="match status" value="1"/>
</dbReference>
<evidence type="ECO:0000259" key="2">
    <source>
        <dbReference type="PROSITE" id="PS50097"/>
    </source>
</evidence>
<dbReference type="InterPro" id="IPR000210">
    <property type="entry name" value="BTB/POZ_dom"/>
</dbReference>
<feature type="compositionally biased region" description="Basic residues" evidence="1">
    <location>
        <begin position="235"/>
        <end position="245"/>
    </location>
</feature>
<feature type="region of interest" description="Disordered" evidence="1">
    <location>
        <begin position="219"/>
        <end position="245"/>
    </location>
</feature>
<dbReference type="Proteomes" id="UP000294933">
    <property type="component" value="Unassembled WGS sequence"/>
</dbReference>
<evidence type="ECO:0000313" key="3">
    <source>
        <dbReference type="EMBL" id="TDL14620.1"/>
    </source>
</evidence>
<dbReference type="EMBL" id="ML170321">
    <property type="protein sequence ID" value="TDL14620.1"/>
    <property type="molecule type" value="Genomic_DNA"/>
</dbReference>
<keyword evidence="4" id="KW-1185">Reference proteome</keyword>
<dbReference type="AlphaFoldDB" id="A0A4Y7PJM4"/>
<reference evidence="3 4" key="1">
    <citation type="submission" date="2018-06" db="EMBL/GenBank/DDBJ databases">
        <title>A transcriptomic atlas of mushroom development highlights an independent origin of complex multicellularity.</title>
        <authorList>
            <consortium name="DOE Joint Genome Institute"/>
            <person name="Krizsan K."/>
            <person name="Almasi E."/>
            <person name="Merenyi Z."/>
            <person name="Sahu N."/>
            <person name="Viragh M."/>
            <person name="Koszo T."/>
            <person name="Mondo S."/>
            <person name="Kiss B."/>
            <person name="Balint B."/>
            <person name="Kues U."/>
            <person name="Barry K."/>
            <person name="Hegedus J.C."/>
            <person name="Henrissat B."/>
            <person name="Johnson J."/>
            <person name="Lipzen A."/>
            <person name="Ohm R."/>
            <person name="Nagy I."/>
            <person name="Pangilinan J."/>
            <person name="Yan J."/>
            <person name="Xiong Y."/>
            <person name="Grigoriev I.V."/>
            <person name="Hibbett D.S."/>
            <person name="Nagy L.G."/>
        </authorList>
    </citation>
    <scope>NUCLEOTIDE SEQUENCE [LARGE SCALE GENOMIC DNA]</scope>
    <source>
        <strain evidence="3 4">SZMC22713</strain>
    </source>
</reference>
<feature type="domain" description="BTB" evidence="2">
    <location>
        <begin position="31"/>
        <end position="99"/>
    </location>
</feature>
<evidence type="ECO:0000256" key="1">
    <source>
        <dbReference type="SAM" id="MobiDB-lite"/>
    </source>
</evidence>
<dbReference type="PROSITE" id="PS50097">
    <property type="entry name" value="BTB"/>
    <property type="match status" value="1"/>
</dbReference>
<evidence type="ECO:0000313" key="4">
    <source>
        <dbReference type="Proteomes" id="UP000294933"/>
    </source>
</evidence>
<dbReference type="VEuPathDB" id="FungiDB:BD410DRAFT_757102"/>
<proteinExistence type="predicted"/>
<protein>
    <recommendedName>
        <fullName evidence="2">BTB domain-containing protein</fullName>
    </recommendedName>
</protein>
<organism evidence="3 4">
    <name type="scientific">Rickenella mellea</name>
    <dbReference type="NCBI Taxonomy" id="50990"/>
    <lineage>
        <taxon>Eukaryota</taxon>
        <taxon>Fungi</taxon>
        <taxon>Dikarya</taxon>
        <taxon>Basidiomycota</taxon>
        <taxon>Agaricomycotina</taxon>
        <taxon>Agaricomycetes</taxon>
        <taxon>Hymenochaetales</taxon>
        <taxon>Rickenellaceae</taxon>
        <taxon>Rickenella</taxon>
    </lineage>
</organism>
<dbReference type="Gene3D" id="3.30.710.10">
    <property type="entry name" value="Potassium Channel Kv1.1, Chain A"/>
    <property type="match status" value="1"/>
</dbReference>
<dbReference type="STRING" id="50990.A0A4Y7PJM4"/>
<accession>A0A4Y7PJM4</accession>
<dbReference type="OrthoDB" id="2367075at2759"/>